<name>A0A815ALK0_ADIRI</name>
<protein>
    <submittedName>
        <fullName evidence="1">Uncharacterized protein</fullName>
    </submittedName>
</protein>
<dbReference type="AlphaFoldDB" id="A0A815ALK0"/>
<evidence type="ECO:0000313" key="2">
    <source>
        <dbReference type="EMBL" id="CAF1678046.1"/>
    </source>
</evidence>
<gene>
    <name evidence="1" type="ORF">EDS130_LOCUS28374</name>
    <name evidence="2" type="ORF">XAT740_LOCUS59997</name>
</gene>
<reference evidence="1" key="1">
    <citation type="submission" date="2021-02" db="EMBL/GenBank/DDBJ databases">
        <authorList>
            <person name="Nowell W R."/>
        </authorList>
    </citation>
    <scope>NUCLEOTIDE SEQUENCE</scope>
</reference>
<dbReference type="EMBL" id="CAJNOR010014392">
    <property type="protein sequence ID" value="CAF1678046.1"/>
    <property type="molecule type" value="Genomic_DNA"/>
</dbReference>
<evidence type="ECO:0000313" key="3">
    <source>
        <dbReference type="Proteomes" id="UP000663828"/>
    </source>
</evidence>
<evidence type="ECO:0000313" key="4">
    <source>
        <dbReference type="Proteomes" id="UP000663852"/>
    </source>
</evidence>
<dbReference type="EMBL" id="CAJNOJ010000184">
    <property type="protein sequence ID" value="CAF1258358.1"/>
    <property type="molecule type" value="Genomic_DNA"/>
</dbReference>
<keyword evidence="3" id="KW-1185">Reference proteome</keyword>
<organism evidence="1 4">
    <name type="scientific">Adineta ricciae</name>
    <name type="common">Rotifer</name>
    <dbReference type="NCBI Taxonomy" id="249248"/>
    <lineage>
        <taxon>Eukaryota</taxon>
        <taxon>Metazoa</taxon>
        <taxon>Spiralia</taxon>
        <taxon>Gnathifera</taxon>
        <taxon>Rotifera</taxon>
        <taxon>Eurotatoria</taxon>
        <taxon>Bdelloidea</taxon>
        <taxon>Adinetida</taxon>
        <taxon>Adinetidae</taxon>
        <taxon>Adineta</taxon>
    </lineage>
</organism>
<comment type="caution">
    <text evidence="1">The sequence shown here is derived from an EMBL/GenBank/DDBJ whole genome shotgun (WGS) entry which is preliminary data.</text>
</comment>
<sequence>MSRSDLADLVRLATEISQHTERKAALCAAIASRISAGLSYSDLSWYLTQCEESLKCAIDQKKLVLKYMREARKENQ</sequence>
<evidence type="ECO:0000313" key="1">
    <source>
        <dbReference type="EMBL" id="CAF1258358.1"/>
    </source>
</evidence>
<dbReference type="Proteomes" id="UP000663852">
    <property type="component" value="Unassembled WGS sequence"/>
</dbReference>
<dbReference type="Proteomes" id="UP000663828">
    <property type="component" value="Unassembled WGS sequence"/>
</dbReference>
<accession>A0A815ALK0</accession>
<proteinExistence type="predicted"/>